<accession>A0A173SVA6</accession>
<gene>
    <name evidence="1" type="ORF">GMA92_13525</name>
</gene>
<dbReference type="GeneID" id="60059867"/>
<dbReference type="InterPro" id="IPR010897">
    <property type="entry name" value="Spore_II_P"/>
</dbReference>
<dbReference type="EMBL" id="WMQE01000038">
    <property type="protein sequence ID" value="MTK22433.1"/>
    <property type="molecule type" value="Genomic_DNA"/>
</dbReference>
<evidence type="ECO:0000313" key="1">
    <source>
        <dbReference type="EMBL" id="MTK22433.1"/>
    </source>
</evidence>
<dbReference type="OrthoDB" id="1633470at2"/>
<dbReference type="RefSeq" id="WP_006783317.1">
    <property type="nucleotide sequence ID" value="NZ_CABJBH010000016.1"/>
</dbReference>
<name>A0A173SVA6_9FIRM</name>
<dbReference type="Proteomes" id="UP000487649">
    <property type="component" value="Unassembled WGS sequence"/>
</dbReference>
<proteinExistence type="predicted"/>
<protein>
    <submittedName>
        <fullName evidence="1">Stage II sporulation protein P</fullName>
    </submittedName>
</protein>
<reference evidence="1 2" key="1">
    <citation type="journal article" date="2019" name="Nat. Med.">
        <title>A library of human gut bacterial isolates paired with longitudinal multiomics data enables mechanistic microbiome research.</title>
        <authorList>
            <person name="Poyet M."/>
            <person name="Groussin M."/>
            <person name="Gibbons S.M."/>
            <person name="Avila-Pacheco J."/>
            <person name="Jiang X."/>
            <person name="Kearney S.M."/>
            <person name="Perrotta A.R."/>
            <person name="Berdy B."/>
            <person name="Zhao S."/>
            <person name="Lieberman T.D."/>
            <person name="Swanson P.K."/>
            <person name="Smith M."/>
            <person name="Roesemann S."/>
            <person name="Alexander J.E."/>
            <person name="Rich S.A."/>
            <person name="Livny J."/>
            <person name="Vlamakis H."/>
            <person name="Clish C."/>
            <person name="Bullock K."/>
            <person name="Deik A."/>
            <person name="Scott J."/>
            <person name="Pierce K.A."/>
            <person name="Xavier R.J."/>
            <person name="Alm E.J."/>
        </authorList>
    </citation>
    <scope>NUCLEOTIDE SEQUENCE [LARGE SCALE GENOMIC DNA]</scope>
    <source>
        <strain evidence="1 2">BIOML-A198</strain>
    </source>
</reference>
<comment type="caution">
    <text evidence="1">The sequence shown here is derived from an EMBL/GenBank/DDBJ whole genome shotgun (WGS) entry which is preliminary data.</text>
</comment>
<dbReference type="AlphaFoldDB" id="A0A173SVA6"/>
<dbReference type="NCBIfam" id="TIGR02867">
    <property type="entry name" value="spore_II_P"/>
    <property type="match status" value="1"/>
</dbReference>
<dbReference type="Pfam" id="PF07454">
    <property type="entry name" value="SpoIIP"/>
    <property type="match status" value="1"/>
</dbReference>
<evidence type="ECO:0000313" key="2">
    <source>
        <dbReference type="Proteomes" id="UP000487649"/>
    </source>
</evidence>
<sequence length="352" mass="40576">MKRKRRLRSKRNKLSKQLTKGVPYLVVGFFVVTLYSTQFFQLFYVNQKEAYEKHVNQEVVLSSIFDFANPADFIELMTNLQKYFAEVMTNLDLNQLYSFLNDGFAFIQMDSKQSSVAAATPNTSNDYKYTYVSEELKLEPRPEAVNSTEPLVYLFNTHDSETYESDQVNAMLGRKVFVGDMSNLVANEFSNLGVKTLVETRDISEVLVANDWEYWQSYKASRMYLESTATEYNTLKYFIDIHRDSLNYNRTTTTIDGKSYAKLLLVVGQDHQRYKENLAFANEINNLFNMYYPGLSKGIIEKGGEYTNGIYNQDFATTLLLMEVGGVDNTYEELCNTAEAIAKVMTQYITTH</sequence>
<organism evidence="1 2">
    <name type="scientific">Turicibacter sanguinis</name>
    <dbReference type="NCBI Taxonomy" id="154288"/>
    <lineage>
        <taxon>Bacteria</taxon>
        <taxon>Bacillati</taxon>
        <taxon>Bacillota</taxon>
        <taxon>Erysipelotrichia</taxon>
        <taxon>Erysipelotrichales</taxon>
        <taxon>Turicibacteraceae</taxon>
        <taxon>Turicibacter</taxon>
    </lineage>
</organism>